<feature type="coiled-coil region" evidence="4">
    <location>
        <begin position="976"/>
        <end position="1018"/>
    </location>
</feature>
<feature type="region of interest" description="Disordered" evidence="5">
    <location>
        <begin position="1042"/>
        <end position="1081"/>
    </location>
</feature>
<dbReference type="SUPFAM" id="SSF143575">
    <property type="entry name" value="GAS2 domain-like"/>
    <property type="match status" value="1"/>
</dbReference>
<comment type="subcellular location">
    <subcellularLocation>
        <location evidence="1">Cytoplasm</location>
        <location evidence="1">Cytoskeleton</location>
    </subcellularLocation>
</comment>
<evidence type="ECO:0000256" key="1">
    <source>
        <dbReference type="ARBA" id="ARBA00004245"/>
    </source>
</evidence>
<keyword evidence="3" id="KW-0206">Cytoskeleton</keyword>
<sequence>MCSDKAVHTLAPTNDIASGTLPLLISHQAFDGSEVSDVHSGDACNPQVSEEESLESHEVIELQTFSERKAWIEEKIKFLESLPPVEVFVGIDALRSSAEVIPGLPTRQQVKEWLAEHDRIEKETEIFDSGELKKLRKFTKAATQRHLSPEDTDLIELTLTTILELDKLLHLLRDRSENLDLLGIRLTWEEQRAAAWSDLRKISADIETFLVTRARWSPSIYEVMAKHEEKPSARRGSVASMASDTSATFGAGFSRSARFKLAEILSRDAAQIAGKISSLRHGRIASAGKALDNLIENSRKPVPEELLDEQDKLEEKGISDMEDVGKFIMSVVTQWRKADELYVETLKDRSAAQNLMEEIETARLYHPTPRQSGSFMSRADTLVKRLALRGNPFSDSNLFPRPTHSLFPEQESFNENLAQSLSSDLFSTGELVAKVESLAREYRRGYEVIKEIDTLSQRTEELLSLCRSIIHRLSNGVATSDGDGSAPDLSTDHCLEPTAHAAFLTLLPAVLQEADLANTTITTLTIKFHLALHNLDRPGVDPTFKQNATTLLNTLLTVHDDVLRTVSETNARVGRLRLVKRVWSMIGNAKKSLQNVQQDLVDIMVKERWTQRMDITEPLTPKSPDLELPSACPTSSDISSQIETIRHALCHDVEAPLSSLSGSLEHPLSDFLTRTSTDLMERLDDLKEMIPFVEAIQLQSSTMASIQEDFHDLQVKIEDLRIRHDVAIEEILVGDVSNDTLRGEQSHLQADADLLREGVRAFTNGIVQRVHFVSRGDSSQTFSRIFVRKKSSLADIRIGSELPPMADCPFTPGSLDDAVRADCNSFTMRLAGELESLDRKGCDLKLACMAKDADGQIASASEDIRGVYQGLEDLRSTLSLISHAEDRLEQLQTLSQDVERHTSSHRSRLFRSLSLIRDCLRQMEMVSSPRTAREHLLTSRRRAVDDLELKVNTWGERAAVLLGEISESLLKETRRLEAIRVQREKEAEERKQQEREEKERLAEEMRILEEHRLEEERRMHERLALEEAERLVQEQLVRESAEGHAYGRLADEETKTDAEVQTAHRRTEKEGEERPAPKKTGVVVMEGVTTNEGGPSNQVQEPNLSESLGVESEKVRHDTTDHRLESGITEQVSLNKRAPFFSVCDEDVFGPSGAPSLSPSKADGTDELLTWIVSLRKRLRSIGINEVARPLATNASSLRLPTLEQYGKMNARFASLLSEVAELPALGTSPASDLELRSLRTEVESSEELMLRIRQLADLADAANCADNTLSDLLEHIDSYPSPPAGPLSSPHISNSRLPPEEQLSARIGFTRRAVTQVTTYLEPVNDDTRAVAEHERVRQTWIELEEMANDRISGRKSRPSSVLSTSRNSSASGRSSYSAVSTPKSGPSNHQRRASGYSSLSLKGTPRNTFLTPSQPSSRRAVSGSSDTGRRPSSKLSMLSTGSTRSVSGPIGQHSTTTTSSLYNSTFASRQRTSSLSSNAPVSASRPPLSARPRGQTKSRASPTPSELSNNSRSNYHRPSSSLSTWSRAPRQSFPSSNRIQTPPRKTQPPPKKTYVANPKNKLDVAVGDVVNKLPVNINVEVVADTWKDQSGKYWIGDQEPRLCFCRILRSQTVMVRVGGGWQELSKFIKDHFADVFRIMPPESPSRFGSPRFGSREERWISSATLLEAPEIITSPPRTPEPRVNPIPSFILSTPSGNSPHSVKSTPSSGSPLAPLQFLRRAAPDSTSIRPVTPSKPPGHHPRSSIPNTPARRTVWRP</sequence>
<dbReference type="PROSITE" id="PS51460">
    <property type="entry name" value="GAR"/>
    <property type="match status" value="1"/>
</dbReference>
<organism evidence="7 8">
    <name type="scientific">Pisolithus microcarpus 441</name>
    <dbReference type="NCBI Taxonomy" id="765257"/>
    <lineage>
        <taxon>Eukaryota</taxon>
        <taxon>Fungi</taxon>
        <taxon>Dikarya</taxon>
        <taxon>Basidiomycota</taxon>
        <taxon>Agaricomycotina</taxon>
        <taxon>Agaricomycetes</taxon>
        <taxon>Agaricomycetidae</taxon>
        <taxon>Boletales</taxon>
        <taxon>Sclerodermatineae</taxon>
        <taxon>Pisolithaceae</taxon>
        <taxon>Pisolithus</taxon>
    </lineage>
</organism>
<keyword evidence="2" id="KW-0963">Cytoplasm</keyword>
<feature type="compositionally biased region" description="Polar residues" evidence="5">
    <location>
        <begin position="1435"/>
        <end position="1448"/>
    </location>
</feature>
<keyword evidence="4" id="KW-0175">Coiled coil</keyword>
<dbReference type="SMART" id="SM00243">
    <property type="entry name" value="GAS2"/>
    <property type="match status" value="1"/>
</dbReference>
<evidence type="ECO:0000256" key="3">
    <source>
        <dbReference type="ARBA" id="ARBA00023212"/>
    </source>
</evidence>
<dbReference type="Proteomes" id="UP000054018">
    <property type="component" value="Unassembled WGS sequence"/>
</dbReference>
<evidence type="ECO:0000256" key="5">
    <source>
        <dbReference type="SAM" id="MobiDB-lite"/>
    </source>
</evidence>
<dbReference type="HOGENOM" id="CLU_002695_0_0_1"/>
<name>A0A0C9ZMV3_9AGAM</name>
<dbReference type="STRING" id="765257.A0A0C9ZMV3"/>
<dbReference type="GO" id="GO:0008017">
    <property type="term" value="F:microtubule binding"/>
    <property type="evidence" value="ECO:0007669"/>
    <property type="project" value="InterPro"/>
</dbReference>
<feature type="compositionally biased region" description="Polar residues" evidence="5">
    <location>
        <begin position="1497"/>
        <end position="1528"/>
    </location>
</feature>
<evidence type="ECO:0000256" key="4">
    <source>
        <dbReference type="SAM" id="Coils"/>
    </source>
</evidence>
<feature type="compositionally biased region" description="Basic and acidic residues" evidence="5">
    <location>
        <begin position="1049"/>
        <end position="1058"/>
    </location>
</feature>
<evidence type="ECO:0000256" key="2">
    <source>
        <dbReference type="ARBA" id="ARBA00022490"/>
    </source>
</evidence>
<dbReference type="EMBL" id="KN833686">
    <property type="protein sequence ID" value="KIK30761.1"/>
    <property type="molecule type" value="Genomic_DNA"/>
</dbReference>
<feature type="compositionally biased region" description="Polar residues" evidence="5">
    <location>
        <begin position="1397"/>
        <end position="1428"/>
    </location>
</feature>
<reference evidence="7 8" key="1">
    <citation type="submission" date="2014-04" db="EMBL/GenBank/DDBJ databases">
        <authorList>
            <consortium name="DOE Joint Genome Institute"/>
            <person name="Kuo A."/>
            <person name="Kohler A."/>
            <person name="Costa M.D."/>
            <person name="Nagy L.G."/>
            <person name="Floudas D."/>
            <person name="Copeland A."/>
            <person name="Barry K.W."/>
            <person name="Cichocki N."/>
            <person name="Veneault-Fourrey C."/>
            <person name="LaButti K."/>
            <person name="Lindquist E.A."/>
            <person name="Lipzen A."/>
            <person name="Lundell T."/>
            <person name="Morin E."/>
            <person name="Murat C."/>
            <person name="Sun H."/>
            <person name="Tunlid A."/>
            <person name="Henrissat B."/>
            <person name="Grigoriev I.V."/>
            <person name="Hibbett D.S."/>
            <person name="Martin F."/>
            <person name="Nordberg H.P."/>
            <person name="Cantor M.N."/>
            <person name="Hua S.X."/>
        </authorList>
    </citation>
    <scope>NUCLEOTIDE SEQUENCE [LARGE SCALE GENOMIC DNA]</scope>
    <source>
        <strain evidence="7 8">441</strain>
    </source>
</reference>
<feature type="compositionally biased region" description="Polar residues" evidence="5">
    <location>
        <begin position="1463"/>
        <end position="1474"/>
    </location>
</feature>
<accession>A0A0C9ZMV3</accession>
<feature type="domain" description="GAR" evidence="6">
    <location>
        <begin position="1559"/>
        <end position="1637"/>
    </location>
</feature>
<gene>
    <name evidence="7" type="ORF">PISMIDRAFT_670897</name>
</gene>
<feature type="region of interest" description="Disordered" evidence="5">
    <location>
        <begin position="1352"/>
        <end position="1558"/>
    </location>
</feature>
<proteinExistence type="predicted"/>
<dbReference type="InterPro" id="IPR003108">
    <property type="entry name" value="GAR_dom"/>
</dbReference>
<dbReference type="InterPro" id="IPR036534">
    <property type="entry name" value="GAR_dom_sf"/>
</dbReference>
<feature type="compositionally biased region" description="Low complexity" evidence="5">
    <location>
        <begin position="1365"/>
        <end position="1383"/>
    </location>
</feature>
<feature type="compositionally biased region" description="Basic and acidic residues" evidence="5">
    <location>
        <begin position="1065"/>
        <end position="1076"/>
    </location>
</feature>
<reference evidence="8" key="2">
    <citation type="submission" date="2015-01" db="EMBL/GenBank/DDBJ databases">
        <title>Evolutionary Origins and Diversification of the Mycorrhizal Mutualists.</title>
        <authorList>
            <consortium name="DOE Joint Genome Institute"/>
            <consortium name="Mycorrhizal Genomics Consortium"/>
            <person name="Kohler A."/>
            <person name="Kuo A."/>
            <person name="Nagy L.G."/>
            <person name="Floudas D."/>
            <person name="Copeland A."/>
            <person name="Barry K.W."/>
            <person name="Cichocki N."/>
            <person name="Veneault-Fourrey C."/>
            <person name="LaButti K."/>
            <person name="Lindquist E.A."/>
            <person name="Lipzen A."/>
            <person name="Lundell T."/>
            <person name="Morin E."/>
            <person name="Murat C."/>
            <person name="Riley R."/>
            <person name="Ohm R."/>
            <person name="Sun H."/>
            <person name="Tunlid A."/>
            <person name="Henrissat B."/>
            <person name="Grigoriev I.V."/>
            <person name="Hibbett D.S."/>
            <person name="Martin F."/>
        </authorList>
    </citation>
    <scope>NUCLEOTIDE SEQUENCE [LARGE SCALE GENOMIC DNA]</scope>
    <source>
        <strain evidence="8">441</strain>
    </source>
</reference>
<keyword evidence="8" id="KW-1185">Reference proteome</keyword>
<protein>
    <recommendedName>
        <fullName evidence="6">GAR domain-containing protein</fullName>
    </recommendedName>
</protein>
<evidence type="ECO:0000259" key="6">
    <source>
        <dbReference type="PROSITE" id="PS51460"/>
    </source>
</evidence>
<evidence type="ECO:0000313" key="8">
    <source>
        <dbReference type="Proteomes" id="UP000054018"/>
    </source>
</evidence>
<dbReference type="Pfam" id="PF02187">
    <property type="entry name" value="GAS2"/>
    <property type="match status" value="1"/>
</dbReference>
<feature type="compositionally biased region" description="Low complexity" evidence="5">
    <location>
        <begin position="1475"/>
        <end position="1486"/>
    </location>
</feature>
<feature type="compositionally biased region" description="Polar residues" evidence="5">
    <location>
        <begin position="1692"/>
        <end position="1712"/>
    </location>
</feature>
<feature type="region of interest" description="Disordered" evidence="5">
    <location>
        <begin position="1672"/>
        <end position="1759"/>
    </location>
</feature>
<dbReference type="GO" id="GO:0005856">
    <property type="term" value="C:cytoskeleton"/>
    <property type="evidence" value="ECO:0007669"/>
    <property type="project" value="UniProtKB-SubCell"/>
</dbReference>
<dbReference type="Gene3D" id="3.30.920.20">
    <property type="entry name" value="Gas2-like domain"/>
    <property type="match status" value="1"/>
</dbReference>
<evidence type="ECO:0000313" key="7">
    <source>
        <dbReference type="EMBL" id="KIK30761.1"/>
    </source>
</evidence>
<dbReference type="OrthoDB" id="10017054at2759"/>
<feature type="region of interest" description="Disordered" evidence="5">
    <location>
        <begin position="1281"/>
        <end position="1300"/>
    </location>
</feature>